<keyword evidence="5" id="KW-0328">Glycosyltransferase</keyword>
<organism evidence="17 18">
    <name type="scientific">Acidithrix ferrooxidans</name>
    <dbReference type="NCBI Taxonomy" id="1280514"/>
    <lineage>
        <taxon>Bacteria</taxon>
        <taxon>Bacillati</taxon>
        <taxon>Actinomycetota</taxon>
        <taxon>Acidimicrobiia</taxon>
        <taxon>Acidimicrobiales</taxon>
        <taxon>Acidimicrobiaceae</taxon>
        <taxon>Acidithrix</taxon>
    </lineage>
</organism>
<dbReference type="Gene3D" id="3.40.710.10">
    <property type="entry name" value="DD-peptidase/beta-lactamase superfamily"/>
    <property type="match status" value="1"/>
</dbReference>
<dbReference type="InterPro" id="IPR001264">
    <property type="entry name" value="Glyco_trans_51"/>
</dbReference>
<feature type="region of interest" description="Disordered" evidence="14">
    <location>
        <begin position="662"/>
        <end position="722"/>
    </location>
</feature>
<dbReference type="GO" id="GO:0071555">
    <property type="term" value="P:cell wall organization"/>
    <property type="evidence" value="ECO:0007669"/>
    <property type="project" value="UniProtKB-KW"/>
</dbReference>
<dbReference type="STRING" id="1280514.AXFE_36770"/>
<dbReference type="SUPFAM" id="SSF53955">
    <property type="entry name" value="Lysozyme-like"/>
    <property type="match status" value="1"/>
</dbReference>
<dbReference type="InterPro" id="IPR012338">
    <property type="entry name" value="Beta-lactam/transpept-like"/>
</dbReference>
<feature type="domain" description="Glycosyl transferase family 51" evidence="16">
    <location>
        <begin position="62"/>
        <end position="237"/>
    </location>
</feature>
<dbReference type="FunFam" id="1.10.3810.10:FF:000001">
    <property type="entry name" value="Penicillin-binding protein 1A"/>
    <property type="match status" value="1"/>
</dbReference>
<evidence type="ECO:0000256" key="2">
    <source>
        <dbReference type="ARBA" id="ARBA00007739"/>
    </source>
</evidence>
<proteinExistence type="inferred from homology"/>
<dbReference type="GO" id="GO:0008360">
    <property type="term" value="P:regulation of cell shape"/>
    <property type="evidence" value="ECO:0007669"/>
    <property type="project" value="UniProtKB-KW"/>
</dbReference>
<evidence type="ECO:0000256" key="9">
    <source>
        <dbReference type="ARBA" id="ARBA00022984"/>
    </source>
</evidence>
<dbReference type="PANTHER" id="PTHR32282:SF33">
    <property type="entry name" value="PEPTIDOGLYCAN GLYCOSYLTRANSFERASE"/>
    <property type="match status" value="1"/>
</dbReference>
<gene>
    <name evidence="17" type="primary">ponA1</name>
    <name evidence="17" type="ORF">AXFE_36770</name>
</gene>
<dbReference type="Pfam" id="PF00912">
    <property type="entry name" value="Transgly"/>
    <property type="match status" value="1"/>
</dbReference>
<dbReference type="GO" id="GO:0009002">
    <property type="term" value="F:serine-type D-Ala-D-Ala carboxypeptidase activity"/>
    <property type="evidence" value="ECO:0007669"/>
    <property type="project" value="UniProtKB-EC"/>
</dbReference>
<dbReference type="PATRIC" id="fig|1280514.3.peg.4944"/>
<keyword evidence="9" id="KW-0573">Peptidoglycan synthesis</keyword>
<keyword evidence="10" id="KW-0511">Multifunctional enzyme</keyword>
<evidence type="ECO:0000256" key="5">
    <source>
        <dbReference type="ARBA" id="ARBA00022676"/>
    </source>
</evidence>
<evidence type="ECO:0000313" key="17">
    <source>
        <dbReference type="EMBL" id="KJF15485.1"/>
    </source>
</evidence>
<evidence type="ECO:0000256" key="10">
    <source>
        <dbReference type="ARBA" id="ARBA00023268"/>
    </source>
</evidence>
<evidence type="ECO:0000256" key="11">
    <source>
        <dbReference type="ARBA" id="ARBA00023316"/>
    </source>
</evidence>
<dbReference type="EMBL" id="JXYS01000157">
    <property type="protein sequence ID" value="KJF15485.1"/>
    <property type="molecule type" value="Genomic_DNA"/>
</dbReference>
<dbReference type="Proteomes" id="UP000032360">
    <property type="component" value="Unassembled WGS sequence"/>
</dbReference>
<evidence type="ECO:0000256" key="4">
    <source>
        <dbReference type="ARBA" id="ARBA00022670"/>
    </source>
</evidence>
<evidence type="ECO:0000259" key="15">
    <source>
        <dbReference type="Pfam" id="PF00905"/>
    </source>
</evidence>
<dbReference type="InterPro" id="IPR001460">
    <property type="entry name" value="PCN-bd_Tpept"/>
</dbReference>
<name>A0A0D8HBZ2_9ACTN</name>
<comment type="similarity">
    <text evidence="2">In the N-terminal section; belongs to the glycosyltransferase 51 family.</text>
</comment>
<comment type="catalytic activity">
    <reaction evidence="12">
        <text>Preferential cleavage: (Ac)2-L-Lys-D-Ala-|-D-Ala. Also transpeptidation of peptidyl-alanyl moieties that are N-acyl substituents of D-alanine.</text>
        <dbReference type="EC" id="3.4.16.4"/>
    </reaction>
</comment>
<evidence type="ECO:0000256" key="8">
    <source>
        <dbReference type="ARBA" id="ARBA00022960"/>
    </source>
</evidence>
<dbReference type="PANTHER" id="PTHR32282">
    <property type="entry name" value="BINDING PROTEIN TRANSPEPTIDASE, PUTATIVE-RELATED"/>
    <property type="match status" value="1"/>
</dbReference>
<dbReference type="SUPFAM" id="SSF56601">
    <property type="entry name" value="beta-lactamase/transpeptidase-like"/>
    <property type="match status" value="1"/>
</dbReference>
<comment type="catalytic activity">
    <reaction evidence="13">
        <text>[GlcNAc-(1-&gt;4)-Mur2Ac(oyl-L-Ala-gamma-D-Glu-L-Lys-D-Ala-D-Ala)](n)-di-trans,octa-cis-undecaprenyl diphosphate + beta-D-GlcNAc-(1-&gt;4)-Mur2Ac(oyl-L-Ala-gamma-D-Glu-L-Lys-D-Ala-D-Ala)-di-trans,octa-cis-undecaprenyl diphosphate = [GlcNAc-(1-&gt;4)-Mur2Ac(oyl-L-Ala-gamma-D-Glu-L-Lys-D-Ala-D-Ala)](n+1)-di-trans,octa-cis-undecaprenyl diphosphate + di-trans,octa-cis-undecaprenyl diphosphate + H(+)</text>
        <dbReference type="Rhea" id="RHEA:23708"/>
        <dbReference type="Rhea" id="RHEA-COMP:9602"/>
        <dbReference type="Rhea" id="RHEA-COMP:9603"/>
        <dbReference type="ChEBI" id="CHEBI:15378"/>
        <dbReference type="ChEBI" id="CHEBI:58405"/>
        <dbReference type="ChEBI" id="CHEBI:60033"/>
        <dbReference type="ChEBI" id="CHEBI:78435"/>
        <dbReference type="EC" id="2.4.99.28"/>
    </reaction>
</comment>
<comment type="similarity">
    <text evidence="1">In the C-terminal section; belongs to the transpeptidase family.</text>
</comment>
<dbReference type="GO" id="GO:0008658">
    <property type="term" value="F:penicillin binding"/>
    <property type="evidence" value="ECO:0007669"/>
    <property type="project" value="InterPro"/>
</dbReference>
<keyword evidence="7" id="KW-0378">Hydrolase</keyword>
<evidence type="ECO:0000256" key="1">
    <source>
        <dbReference type="ARBA" id="ARBA00007090"/>
    </source>
</evidence>
<dbReference type="Gene3D" id="1.10.3810.10">
    <property type="entry name" value="Biosynthetic peptidoglycan transglycosylase-like"/>
    <property type="match status" value="1"/>
</dbReference>
<accession>A0A0D8HBZ2</accession>
<keyword evidence="18" id="KW-1185">Reference proteome</keyword>
<reference evidence="17 18" key="1">
    <citation type="submission" date="2015-01" db="EMBL/GenBank/DDBJ databases">
        <title>Draft genome of the acidophilic iron oxidizer Acidithrix ferrooxidans strain Py-F3.</title>
        <authorList>
            <person name="Poehlein A."/>
            <person name="Eisen S."/>
            <person name="Schloemann M."/>
            <person name="Johnson B.D."/>
            <person name="Daniel R."/>
            <person name="Muehling M."/>
        </authorList>
    </citation>
    <scope>NUCLEOTIDE SEQUENCE [LARGE SCALE GENOMIC DNA]</scope>
    <source>
        <strain evidence="17 18">Py-F3</strain>
    </source>
</reference>
<keyword evidence="4" id="KW-0645">Protease</keyword>
<dbReference type="Pfam" id="PF00905">
    <property type="entry name" value="Transpeptidase"/>
    <property type="match status" value="1"/>
</dbReference>
<dbReference type="OrthoDB" id="8865355at2"/>
<sequence>MGFRVLKYIFALLVGGVLLGAAAVLLIPAVGNLSILKEPGTFSSPLVLRPLSVPSKILDSKGNLLYEVQNGQYRTPVTLAQVPPLVRSAILDVEDHTFYQHGALDIRSIGRALIADFSGGGGLQGGSTITQQLVKNAILTPQRTLSRKFQEAILSYRLQGVMSKNQIFQRYLNTIYFGEGAYGISAASETYFGLPMNKLDIAQSALLAALIENPSGYDPFYYPKYALFRRNLAIDQMLQYGTITKAQDVAAKAEPLPTVSHRLVFSSPSSFVTEVIYRIETGAKYSFLGSDPTQRYAALANDGYVIKTTLNSTDQAAANSAVARVLPNTNGKFTSAMISMNPSNGNVVAMVSGNPTKGSGGYNVATGRGGTGRQPGSSFKIFTLAAALEQGYSPNDIIDGTGPCKFTVPNTKPFPYIVSNAEPGYGLMTITDATANSVNCAYVRLGVKIGLQNVINTAKVMGVTTPLSAVPSVVIGSENVTPLEMATAYSVLANGGYLHPARFVTSIKDYSGANVYSPVVSSRRVLSARIVAVEDQILQQVVIRGTGTAARLYGRPSAGKTGTTDNFTDGWFDGFTPQLVTTVWMGDPAGSVPMFDVGGAPVYGGTYPARIWHDYMTSALASYPVVQFPYVNPAWIPPSKFIVPIDSPGAITSPVGTTTTLPTTITTSQPVSSTTTSAVVPPTTTATTSTTTAVTPPTTTTTAVTPPTTATTAVSPSSSQPG</sequence>
<evidence type="ECO:0000256" key="7">
    <source>
        <dbReference type="ARBA" id="ARBA00022801"/>
    </source>
</evidence>
<protein>
    <submittedName>
        <fullName evidence="17">Penicillin-binding protein 1A</fullName>
    </submittedName>
</protein>
<dbReference type="GO" id="GO:0009252">
    <property type="term" value="P:peptidoglycan biosynthetic process"/>
    <property type="evidence" value="ECO:0007669"/>
    <property type="project" value="UniProtKB-KW"/>
</dbReference>
<keyword evidence="8" id="KW-0133">Cell shape</keyword>
<feature type="domain" description="Penicillin-binding protein transpeptidase" evidence="15">
    <location>
        <begin position="338"/>
        <end position="578"/>
    </location>
</feature>
<evidence type="ECO:0000256" key="13">
    <source>
        <dbReference type="ARBA" id="ARBA00049902"/>
    </source>
</evidence>
<dbReference type="RefSeq" id="WP_052607258.1">
    <property type="nucleotide sequence ID" value="NZ_JXYS01000157.1"/>
</dbReference>
<comment type="caution">
    <text evidence="17">The sequence shown here is derived from an EMBL/GenBank/DDBJ whole genome shotgun (WGS) entry which is preliminary data.</text>
</comment>
<dbReference type="InterPro" id="IPR036950">
    <property type="entry name" value="PBP_transglycosylase"/>
</dbReference>
<dbReference type="AlphaFoldDB" id="A0A0D8HBZ2"/>
<dbReference type="GO" id="GO:0006508">
    <property type="term" value="P:proteolysis"/>
    <property type="evidence" value="ECO:0007669"/>
    <property type="project" value="UniProtKB-KW"/>
</dbReference>
<evidence type="ECO:0000256" key="12">
    <source>
        <dbReference type="ARBA" id="ARBA00034000"/>
    </source>
</evidence>
<keyword evidence="6" id="KW-0808">Transferase</keyword>
<evidence type="ECO:0000259" key="16">
    <source>
        <dbReference type="Pfam" id="PF00912"/>
    </source>
</evidence>
<dbReference type="InterPro" id="IPR023346">
    <property type="entry name" value="Lysozyme-like_dom_sf"/>
</dbReference>
<keyword evidence="11" id="KW-0961">Cell wall biogenesis/degradation</keyword>
<evidence type="ECO:0000256" key="6">
    <source>
        <dbReference type="ARBA" id="ARBA00022679"/>
    </source>
</evidence>
<dbReference type="GO" id="GO:0008955">
    <property type="term" value="F:peptidoglycan glycosyltransferase activity"/>
    <property type="evidence" value="ECO:0007669"/>
    <property type="project" value="UniProtKB-EC"/>
</dbReference>
<evidence type="ECO:0000313" key="18">
    <source>
        <dbReference type="Proteomes" id="UP000032360"/>
    </source>
</evidence>
<keyword evidence="3" id="KW-0121">Carboxypeptidase</keyword>
<evidence type="ECO:0000256" key="3">
    <source>
        <dbReference type="ARBA" id="ARBA00022645"/>
    </source>
</evidence>
<evidence type="ECO:0000256" key="14">
    <source>
        <dbReference type="SAM" id="MobiDB-lite"/>
    </source>
</evidence>
<dbReference type="GO" id="GO:0030288">
    <property type="term" value="C:outer membrane-bounded periplasmic space"/>
    <property type="evidence" value="ECO:0007669"/>
    <property type="project" value="TreeGrafter"/>
</dbReference>
<dbReference type="InterPro" id="IPR050396">
    <property type="entry name" value="Glycosyltr_51/Transpeptidase"/>
</dbReference>